<protein>
    <submittedName>
        <fullName evidence="1">Uncharacterized protein</fullName>
    </submittedName>
</protein>
<reference evidence="1 2" key="1">
    <citation type="submission" date="2024-02" db="EMBL/GenBank/DDBJ databases">
        <title>De novo assembly and annotation of 12 fungi associated with fruit tree decline syndrome in Ontario, Canada.</title>
        <authorList>
            <person name="Sulman M."/>
            <person name="Ellouze W."/>
            <person name="Ilyukhin E."/>
        </authorList>
    </citation>
    <scope>NUCLEOTIDE SEQUENCE [LARGE SCALE GENOMIC DNA]</scope>
    <source>
        <strain evidence="1 2">M42-189</strain>
    </source>
</reference>
<organism evidence="1 2">
    <name type="scientific">Paraconiothyrium brasiliense</name>
    <dbReference type="NCBI Taxonomy" id="300254"/>
    <lineage>
        <taxon>Eukaryota</taxon>
        <taxon>Fungi</taxon>
        <taxon>Dikarya</taxon>
        <taxon>Ascomycota</taxon>
        <taxon>Pezizomycotina</taxon>
        <taxon>Dothideomycetes</taxon>
        <taxon>Pleosporomycetidae</taxon>
        <taxon>Pleosporales</taxon>
        <taxon>Massarineae</taxon>
        <taxon>Didymosphaeriaceae</taxon>
        <taxon>Paraconiothyrium</taxon>
    </lineage>
</organism>
<keyword evidence="2" id="KW-1185">Reference proteome</keyword>
<dbReference type="EMBL" id="JAKJXO020000003">
    <property type="protein sequence ID" value="KAL1608358.1"/>
    <property type="molecule type" value="Genomic_DNA"/>
</dbReference>
<proteinExistence type="predicted"/>
<gene>
    <name evidence="1" type="ORF">SLS60_003299</name>
</gene>
<name>A0ABR3RVR0_9PLEO</name>
<evidence type="ECO:0000313" key="1">
    <source>
        <dbReference type="EMBL" id="KAL1608358.1"/>
    </source>
</evidence>
<accession>A0ABR3RVR0</accession>
<evidence type="ECO:0000313" key="2">
    <source>
        <dbReference type="Proteomes" id="UP001521785"/>
    </source>
</evidence>
<comment type="caution">
    <text evidence="1">The sequence shown here is derived from an EMBL/GenBank/DDBJ whole genome shotgun (WGS) entry which is preliminary data.</text>
</comment>
<dbReference type="Proteomes" id="UP001521785">
    <property type="component" value="Unassembled WGS sequence"/>
</dbReference>
<sequence length="194" mass="22562">MTQQEYGYHSIYKGPVYNSNGDFVGFAQNIHEHAQQYGYWRFADDLENRHAVRAHRYGLQNPEQLFSVNQNARGSWHDEIKLTWYPGEKDPYQVSRTGSTGQHMSSIAEERTLVGLPPLLAHEIPVREVKFCESMKVPAFFLVTWNSIVYTRSPLIVRSVCIDDNIERTMIGLDTPEKLQNRNRRSPVFQMSRK</sequence>